<protein>
    <submittedName>
        <fullName evidence="3">Efflux RND transporter periplasmic adaptor subunit</fullName>
    </submittedName>
</protein>
<keyword evidence="4" id="KW-1185">Reference proteome</keyword>
<comment type="caution">
    <text evidence="3">The sequence shown here is derived from an EMBL/GenBank/DDBJ whole genome shotgun (WGS) entry which is preliminary data.</text>
</comment>
<dbReference type="Pfam" id="PF25881">
    <property type="entry name" value="HH_YBHG"/>
    <property type="match status" value="1"/>
</dbReference>
<dbReference type="Proteomes" id="UP001279660">
    <property type="component" value="Unassembled WGS sequence"/>
</dbReference>
<keyword evidence="1" id="KW-0472">Membrane</keyword>
<gene>
    <name evidence="3" type="ORF">SIL82_08275</name>
</gene>
<evidence type="ECO:0000313" key="4">
    <source>
        <dbReference type="Proteomes" id="UP001279660"/>
    </source>
</evidence>
<keyword evidence="1" id="KW-0812">Transmembrane</keyword>
<dbReference type="EMBL" id="JAWXXV010000001">
    <property type="protein sequence ID" value="MDX5984256.1"/>
    <property type="molecule type" value="Genomic_DNA"/>
</dbReference>
<organism evidence="3 4">
    <name type="scientific">Sphingomonas echinoides</name>
    <dbReference type="NCBI Taxonomy" id="59803"/>
    <lineage>
        <taxon>Bacteria</taxon>
        <taxon>Pseudomonadati</taxon>
        <taxon>Pseudomonadota</taxon>
        <taxon>Alphaproteobacteria</taxon>
        <taxon>Sphingomonadales</taxon>
        <taxon>Sphingomonadaceae</taxon>
        <taxon>Sphingomonas</taxon>
    </lineage>
</organism>
<dbReference type="InterPro" id="IPR059052">
    <property type="entry name" value="HH_YbhG-like"/>
</dbReference>
<dbReference type="Gene3D" id="2.40.50.100">
    <property type="match status" value="1"/>
</dbReference>
<accession>A0ABU4PJM3</accession>
<dbReference type="PANTHER" id="PTHR30438">
    <property type="entry name" value="36 KDA ANTIGEN-RELATED"/>
    <property type="match status" value="1"/>
</dbReference>
<keyword evidence="1" id="KW-1133">Transmembrane helix</keyword>
<dbReference type="SUPFAM" id="SSF111369">
    <property type="entry name" value="HlyD-like secretion proteins"/>
    <property type="match status" value="1"/>
</dbReference>
<reference evidence="3 4" key="1">
    <citation type="submission" date="2023-11" db="EMBL/GenBank/DDBJ databases">
        <title>MicrobeMod: A computational toolkit for identifying prokaryotic methylation and restriction-modification with nanopore sequencing.</title>
        <authorList>
            <person name="Crits-Christoph A."/>
            <person name="Kang S.C."/>
            <person name="Lee H."/>
            <person name="Ostrov N."/>
        </authorList>
    </citation>
    <scope>NUCLEOTIDE SEQUENCE [LARGE SCALE GENOMIC DNA]</scope>
    <source>
        <strain evidence="3 4">ATCC 14820</strain>
    </source>
</reference>
<sequence>MTDTASETPAPSRRARTLLYVGLAVVAVIVAVGLFLASRPAPEQIQGMVEADSVNVATKTLARVDRSLVDEGARVAAGQVLATLSSPELGNAERQAQGALDTARALQAVAQAGARSEDVGSLRAIWQSAQAAATLAATSSKRADTLYAEGVIAAQRRDEAHAARDSSMRSAEAARLQYEKALAGTRSEDKQAAAAQVRIAEAGLSTAQTLVAETKLVSPIAGEVARKLLQPGEIVSPILPAYQVTDIDHPWVAITVRESQYGGLAVGRVLTGHVPALNRDVRFRVAYIAPEAEFATIRATRQSSGYDVRSFSVKLRPAERVPGLRPGMSVLFDWPR</sequence>
<evidence type="ECO:0000259" key="2">
    <source>
        <dbReference type="Pfam" id="PF25881"/>
    </source>
</evidence>
<feature type="transmembrane region" description="Helical" evidence="1">
    <location>
        <begin position="18"/>
        <end position="37"/>
    </location>
</feature>
<name>A0ABU4PJM3_9SPHN</name>
<proteinExistence type="predicted"/>
<feature type="domain" description="YbhG-like alpha-helical hairpin" evidence="2">
    <location>
        <begin position="95"/>
        <end position="209"/>
    </location>
</feature>
<evidence type="ECO:0000256" key="1">
    <source>
        <dbReference type="SAM" id="Phobius"/>
    </source>
</evidence>
<evidence type="ECO:0000313" key="3">
    <source>
        <dbReference type="EMBL" id="MDX5984256.1"/>
    </source>
</evidence>
<dbReference type="Gene3D" id="2.40.30.170">
    <property type="match status" value="1"/>
</dbReference>
<dbReference type="RefSeq" id="WP_010403607.1">
    <property type="nucleotide sequence ID" value="NZ_JAWXXV010000001.1"/>
</dbReference>